<dbReference type="InterPro" id="IPR018391">
    <property type="entry name" value="PQQ_b-propeller_rpt"/>
</dbReference>
<dbReference type="Pfam" id="PF01011">
    <property type="entry name" value="PQQ"/>
    <property type="match status" value="1"/>
</dbReference>
<dbReference type="GO" id="GO:0046872">
    <property type="term" value="F:metal ion binding"/>
    <property type="evidence" value="ECO:0007669"/>
    <property type="project" value="UniProtKB-KW"/>
</dbReference>
<keyword evidence="7 8" id="KW-0408">Iron</keyword>
<evidence type="ECO:0000256" key="6">
    <source>
        <dbReference type="ARBA" id="ARBA00023002"/>
    </source>
</evidence>
<dbReference type="GO" id="GO:0009055">
    <property type="term" value="F:electron transfer activity"/>
    <property type="evidence" value="ECO:0007669"/>
    <property type="project" value="InterPro"/>
</dbReference>
<dbReference type="PROSITE" id="PS51257">
    <property type="entry name" value="PROKAR_LIPOPROTEIN"/>
    <property type="match status" value="1"/>
</dbReference>
<gene>
    <name evidence="11" type="primary">pvadh</name>
    <name evidence="11" type="ORF">SGRAN_2681</name>
</gene>
<dbReference type="EC" id="1.1.2.6" evidence="11"/>
<proteinExistence type="inferred from homology"/>
<dbReference type="SUPFAM" id="SSF46626">
    <property type="entry name" value="Cytochrome c"/>
    <property type="match status" value="1"/>
</dbReference>
<dbReference type="InterPro" id="IPR036909">
    <property type="entry name" value="Cyt_c-like_dom_sf"/>
</dbReference>
<dbReference type="InterPro" id="IPR011047">
    <property type="entry name" value="Quinoprotein_ADH-like_sf"/>
</dbReference>
<evidence type="ECO:0000256" key="5">
    <source>
        <dbReference type="ARBA" id="ARBA00022729"/>
    </source>
</evidence>
<dbReference type="SMART" id="SM00564">
    <property type="entry name" value="PQQ"/>
    <property type="match status" value="8"/>
</dbReference>
<dbReference type="InterPro" id="IPR002372">
    <property type="entry name" value="PQQ_rpt_dom"/>
</dbReference>
<dbReference type="Gene3D" id="2.140.10.10">
    <property type="entry name" value="Quinoprotein alcohol dehydrogenase-like superfamily"/>
    <property type="match status" value="1"/>
</dbReference>
<evidence type="ECO:0000256" key="4">
    <source>
        <dbReference type="ARBA" id="ARBA00022723"/>
    </source>
</evidence>
<dbReference type="AlphaFoldDB" id="A0AA86GN11"/>
<dbReference type="InterPro" id="IPR015943">
    <property type="entry name" value="WD40/YVTN_repeat-like_dom_sf"/>
</dbReference>
<dbReference type="Gene3D" id="1.10.760.10">
    <property type="entry name" value="Cytochrome c-like domain"/>
    <property type="match status" value="1"/>
</dbReference>
<keyword evidence="4 8" id="KW-0479">Metal-binding</keyword>
<feature type="chain" id="PRO_5041680206" evidence="9">
    <location>
        <begin position="37"/>
        <end position="661"/>
    </location>
</feature>
<dbReference type="Pfam" id="PF13360">
    <property type="entry name" value="PQQ_2"/>
    <property type="match status" value="1"/>
</dbReference>
<dbReference type="Pfam" id="PF13442">
    <property type="entry name" value="Cytochrome_CBB3"/>
    <property type="match status" value="1"/>
</dbReference>
<dbReference type="Proteomes" id="UP000058599">
    <property type="component" value="Chromosome"/>
</dbReference>
<organism evidence="11 12">
    <name type="scientific">Sphingopyxis granuli</name>
    <dbReference type="NCBI Taxonomy" id="267128"/>
    <lineage>
        <taxon>Bacteria</taxon>
        <taxon>Pseudomonadati</taxon>
        <taxon>Pseudomonadota</taxon>
        <taxon>Alphaproteobacteria</taxon>
        <taxon>Sphingomonadales</taxon>
        <taxon>Sphingomonadaceae</taxon>
        <taxon>Sphingopyxis</taxon>
    </lineage>
</organism>
<reference evidence="11 12" key="1">
    <citation type="journal article" date="2016" name="BMC Genomics">
        <title>Genomic analysis of the nitrate-respiring Sphingopyxis granuli (formerly Sphingomonas macrogoltabida) strain TFA.</title>
        <authorList>
            <person name="Garcia-Romero I."/>
            <person name="Perez-Pulido A.J."/>
            <person name="Gonzalez-Flores Y.E."/>
            <person name="Reyes-Ramirez F."/>
            <person name="Santero E."/>
            <person name="Floriano B."/>
        </authorList>
    </citation>
    <scope>NUCLEOTIDE SEQUENCE [LARGE SCALE GENOMIC DNA]</scope>
    <source>
        <strain evidence="11 12">TFA</strain>
    </source>
</reference>
<keyword evidence="6 11" id="KW-0560">Oxidoreductase</keyword>
<protein>
    <submittedName>
        <fullName evidence="11">PVA dehydrogenase</fullName>
        <ecNumber evidence="11">1.1.2.6</ecNumber>
    </submittedName>
</protein>
<feature type="domain" description="Cytochrome c" evidence="10">
    <location>
        <begin position="51"/>
        <end position="121"/>
    </location>
</feature>
<dbReference type="GO" id="GO:0020037">
    <property type="term" value="F:heme binding"/>
    <property type="evidence" value="ECO:0007669"/>
    <property type="project" value="InterPro"/>
</dbReference>
<keyword evidence="12" id="KW-1185">Reference proteome</keyword>
<dbReference type="PANTHER" id="PTHR32303">
    <property type="entry name" value="QUINOPROTEIN ALCOHOL DEHYDROGENASE (CYTOCHROME C)"/>
    <property type="match status" value="1"/>
</dbReference>
<evidence type="ECO:0000259" key="10">
    <source>
        <dbReference type="PROSITE" id="PS51007"/>
    </source>
</evidence>
<dbReference type="KEGG" id="sgi:SGRAN_2681"/>
<evidence type="ECO:0000313" key="12">
    <source>
        <dbReference type="Proteomes" id="UP000058599"/>
    </source>
</evidence>
<keyword evidence="3 8" id="KW-0349">Heme</keyword>
<feature type="signal peptide" evidence="9">
    <location>
        <begin position="1"/>
        <end position="36"/>
    </location>
</feature>
<evidence type="ECO:0000256" key="8">
    <source>
        <dbReference type="PROSITE-ProRule" id="PRU00433"/>
    </source>
</evidence>
<name>A0AA86GN11_9SPHN</name>
<keyword evidence="5 9" id="KW-0732">Signal</keyword>
<dbReference type="PROSITE" id="PS51007">
    <property type="entry name" value="CYTC"/>
    <property type="match status" value="1"/>
</dbReference>
<evidence type="ECO:0000256" key="2">
    <source>
        <dbReference type="ARBA" id="ARBA00008156"/>
    </source>
</evidence>
<comment type="similarity">
    <text evidence="2">Belongs to the bacterial PQQ dehydrogenase family.</text>
</comment>
<dbReference type="InterPro" id="IPR009056">
    <property type="entry name" value="Cyt_c-like_dom"/>
</dbReference>
<sequence>MAYRVANDAARRETRRGYKWLLGVAATLLAAACAHAAATPSEEAGPPPAHATAPDGAALYQSRCASCHDNATDRTPTREVLSKNPPSFILASMKSGAMVPMAAGLSDAEMIAIARHVSEVDTGSLADVDPKAIWGDGVEGTPLDAPQCATPPRPLNLAAEHQWNGWSVTLDNAHYQPKPGLAAADVPKLKLKWAFQYPGAKNGQATVIGDRLFTTSMSGAVYALDAKTGCVYWRHAAGAATRTSVVAAEMPAGSQARTALFYSDWTKSAVAIDADTGKQLWKTVIDDQPGLQMTGSLVYWEGKIFVPISSGNEAFAQSPDWVCCKFRGALVALDAVTGRILWKRYTTEAEPRPFKINSAGKEMWGPSGGAIWVAPTIDPERRAVYVGTSNSYTDMPYDNADSVLAIDVDSGEIRWARQLTPNDNYIDGCWRTGPARPANCPDPLGPDFSIGAAVILHALPDGTDILLVGQKSGKVFGISPLDGRIVWERQLSEGSALGGVEFGLAADEERVYAAISDIVLGPKGKPGLWALDPATGAVIWNSPNSPTPKCRWTSFWCHGAMSQAITVVPGIVFAGAYDGHFRAYDAGTGKIVWDVDTGSEPIMTLSGRTAYGGVMDGGGPTVAGGMVYVHSGYAGRSGATGGASMRNADGNVLMAFSVDGK</sequence>
<evidence type="ECO:0000256" key="1">
    <source>
        <dbReference type="ARBA" id="ARBA00001931"/>
    </source>
</evidence>
<comment type="cofactor">
    <cofactor evidence="1">
        <name>pyrroloquinoline quinone</name>
        <dbReference type="ChEBI" id="CHEBI:58442"/>
    </cofactor>
</comment>
<dbReference type="PANTHER" id="PTHR32303:SF10">
    <property type="entry name" value="OUTER MEMBRANE PROTEIN ASSEMBLY FACTOR BAMB"/>
    <property type="match status" value="1"/>
</dbReference>
<accession>A0AA86GN11</accession>
<dbReference type="RefSeq" id="WP_067184434.1">
    <property type="nucleotide sequence ID" value="NZ_CP012199.1"/>
</dbReference>
<dbReference type="EMBL" id="CP012199">
    <property type="protein sequence ID" value="AMG75031.1"/>
    <property type="molecule type" value="Genomic_DNA"/>
</dbReference>
<evidence type="ECO:0000313" key="11">
    <source>
        <dbReference type="EMBL" id="AMG75031.1"/>
    </source>
</evidence>
<evidence type="ECO:0000256" key="9">
    <source>
        <dbReference type="SAM" id="SignalP"/>
    </source>
</evidence>
<dbReference type="SUPFAM" id="SSF50998">
    <property type="entry name" value="Quinoprotein alcohol dehydrogenase-like"/>
    <property type="match status" value="1"/>
</dbReference>
<dbReference type="GO" id="GO:0047059">
    <property type="term" value="F:polyvinyl alcohol dehydrogenase (cytochrome) activity"/>
    <property type="evidence" value="ECO:0007669"/>
    <property type="project" value="UniProtKB-EC"/>
</dbReference>
<dbReference type="Gene3D" id="2.130.10.10">
    <property type="entry name" value="YVTN repeat-like/Quinoprotein amine dehydrogenase"/>
    <property type="match status" value="1"/>
</dbReference>
<evidence type="ECO:0000256" key="3">
    <source>
        <dbReference type="ARBA" id="ARBA00022617"/>
    </source>
</evidence>
<evidence type="ECO:0000256" key="7">
    <source>
        <dbReference type="ARBA" id="ARBA00023004"/>
    </source>
</evidence>